<gene>
    <name evidence="1" type="ORF">BRADI_3g48754v3</name>
</gene>
<protein>
    <submittedName>
        <fullName evidence="1 2">Uncharacterized protein</fullName>
    </submittedName>
</protein>
<sequence>MRKSTLNFFCILFVPQLSKPDINGLSSAQKRFWCQHSKVLPLDLPCWHLVDCPVGLETWTAADRGSGQDYHIFSHQRGSTRASYWFLGRKQIDSG</sequence>
<reference evidence="2" key="3">
    <citation type="submission" date="2018-08" db="UniProtKB">
        <authorList>
            <consortium name="EnsemblPlants"/>
        </authorList>
    </citation>
    <scope>IDENTIFICATION</scope>
    <source>
        <strain evidence="2">cv. Bd21</strain>
    </source>
</reference>
<dbReference type="InParanoid" id="A0A2K2D447"/>
<evidence type="ECO:0000313" key="2">
    <source>
        <dbReference type="EnsemblPlants" id="PNT69062"/>
    </source>
</evidence>
<dbReference type="Gramene" id="PNT69062">
    <property type="protein sequence ID" value="PNT69062"/>
    <property type="gene ID" value="BRADI_3g48754v3"/>
</dbReference>
<keyword evidence="3" id="KW-1185">Reference proteome</keyword>
<dbReference type="EMBL" id="CM000882">
    <property type="protein sequence ID" value="PNT69062.1"/>
    <property type="molecule type" value="Genomic_DNA"/>
</dbReference>
<name>A0A2K2D447_BRADI</name>
<dbReference type="AlphaFoldDB" id="A0A2K2D447"/>
<evidence type="ECO:0000313" key="1">
    <source>
        <dbReference type="EMBL" id="PNT69062.1"/>
    </source>
</evidence>
<dbReference type="Proteomes" id="UP000008810">
    <property type="component" value="Chromosome 3"/>
</dbReference>
<organism evidence="1">
    <name type="scientific">Brachypodium distachyon</name>
    <name type="common">Purple false brome</name>
    <name type="synonym">Trachynia distachya</name>
    <dbReference type="NCBI Taxonomy" id="15368"/>
    <lineage>
        <taxon>Eukaryota</taxon>
        <taxon>Viridiplantae</taxon>
        <taxon>Streptophyta</taxon>
        <taxon>Embryophyta</taxon>
        <taxon>Tracheophyta</taxon>
        <taxon>Spermatophyta</taxon>
        <taxon>Magnoliopsida</taxon>
        <taxon>Liliopsida</taxon>
        <taxon>Poales</taxon>
        <taxon>Poaceae</taxon>
        <taxon>BOP clade</taxon>
        <taxon>Pooideae</taxon>
        <taxon>Stipodae</taxon>
        <taxon>Brachypodieae</taxon>
        <taxon>Brachypodium</taxon>
    </lineage>
</organism>
<evidence type="ECO:0000313" key="3">
    <source>
        <dbReference type="Proteomes" id="UP000008810"/>
    </source>
</evidence>
<proteinExistence type="predicted"/>
<reference evidence="1" key="2">
    <citation type="submission" date="2017-06" db="EMBL/GenBank/DDBJ databases">
        <title>WGS assembly of Brachypodium distachyon.</title>
        <authorList>
            <consortium name="The International Brachypodium Initiative"/>
            <person name="Lucas S."/>
            <person name="Harmon-Smith M."/>
            <person name="Lail K."/>
            <person name="Tice H."/>
            <person name="Grimwood J."/>
            <person name="Bruce D."/>
            <person name="Barry K."/>
            <person name="Shu S."/>
            <person name="Lindquist E."/>
            <person name="Wang M."/>
            <person name="Pitluck S."/>
            <person name="Vogel J.P."/>
            <person name="Garvin D.F."/>
            <person name="Mockler T.C."/>
            <person name="Schmutz J."/>
            <person name="Rokhsar D."/>
            <person name="Bevan M.W."/>
        </authorList>
    </citation>
    <scope>NUCLEOTIDE SEQUENCE</scope>
    <source>
        <strain evidence="1">Bd21</strain>
    </source>
</reference>
<dbReference type="EnsemblPlants" id="PNT69062">
    <property type="protein sequence ID" value="PNT69062"/>
    <property type="gene ID" value="BRADI_3g48754v3"/>
</dbReference>
<reference evidence="1 2" key="1">
    <citation type="journal article" date="2010" name="Nature">
        <title>Genome sequencing and analysis of the model grass Brachypodium distachyon.</title>
        <authorList>
            <consortium name="International Brachypodium Initiative"/>
        </authorList>
    </citation>
    <scope>NUCLEOTIDE SEQUENCE [LARGE SCALE GENOMIC DNA]</scope>
    <source>
        <strain evidence="1 2">Bd21</strain>
    </source>
</reference>
<accession>A0A2K2D447</accession>